<dbReference type="OMA" id="PRTCIAY"/>
<dbReference type="SUPFAM" id="SSF81383">
    <property type="entry name" value="F-box domain"/>
    <property type="match status" value="1"/>
</dbReference>
<dbReference type="InParanoid" id="A0A200QGG1"/>
<dbReference type="GO" id="GO:0032436">
    <property type="term" value="P:positive regulation of proteasomal ubiquitin-dependent protein catabolic process"/>
    <property type="evidence" value="ECO:0007669"/>
    <property type="project" value="TreeGrafter"/>
</dbReference>
<keyword evidence="3" id="KW-1185">Reference proteome</keyword>
<dbReference type="EMBL" id="MVGT01002051">
    <property type="protein sequence ID" value="OVA09573.1"/>
    <property type="molecule type" value="Genomic_DNA"/>
</dbReference>
<dbReference type="FunCoup" id="A0A200QGG1">
    <property type="interactions" value="462"/>
</dbReference>
<dbReference type="PANTHER" id="PTHR14939">
    <property type="entry name" value="F-BOX ONLY PROTEIN 22"/>
    <property type="match status" value="1"/>
</dbReference>
<reference evidence="2 3" key="1">
    <citation type="journal article" date="2017" name="Mol. Plant">
        <title>The Genome of Medicinal Plant Macleaya cordata Provides New Insights into Benzylisoquinoline Alkaloids Metabolism.</title>
        <authorList>
            <person name="Liu X."/>
            <person name="Liu Y."/>
            <person name="Huang P."/>
            <person name="Ma Y."/>
            <person name="Qing Z."/>
            <person name="Tang Q."/>
            <person name="Cao H."/>
            <person name="Cheng P."/>
            <person name="Zheng Y."/>
            <person name="Yuan Z."/>
            <person name="Zhou Y."/>
            <person name="Liu J."/>
            <person name="Tang Z."/>
            <person name="Zhuo Y."/>
            <person name="Zhang Y."/>
            <person name="Yu L."/>
            <person name="Huang J."/>
            <person name="Yang P."/>
            <person name="Peng Q."/>
            <person name="Zhang J."/>
            <person name="Jiang W."/>
            <person name="Zhang Z."/>
            <person name="Lin K."/>
            <person name="Ro D.K."/>
            <person name="Chen X."/>
            <person name="Xiong X."/>
            <person name="Shang Y."/>
            <person name="Huang S."/>
            <person name="Zeng J."/>
        </authorList>
    </citation>
    <scope>NUCLEOTIDE SEQUENCE [LARGE SCALE GENOMIC DNA]</scope>
    <source>
        <strain evidence="3">cv. BLH2017</strain>
        <tissue evidence="2">Root</tissue>
    </source>
</reference>
<organism evidence="2 3">
    <name type="scientific">Macleaya cordata</name>
    <name type="common">Five-seeded plume-poppy</name>
    <name type="synonym">Bocconia cordata</name>
    <dbReference type="NCBI Taxonomy" id="56857"/>
    <lineage>
        <taxon>Eukaryota</taxon>
        <taxon>Viridiplantae</taxon>
        <taxon>Streptophyta</taxon>
        <taxon>Embryophyta</taxon>
        <taxon>Tracheophyta</taxon>
        <taxon>Spermatophyta</taxon>
        <taxon>Magnoliopsida</taxon>
        <taxon>Ranunculales</taxon>
        <taxon>Papaveraceae</taxon>
        <taxon>Papaveroideae</taxon>
        <taxon>Macleaya</taxon>
    </lineage>
</organism>
<dbReference type="AlphaFoldDB" id="A0A200QGG1"/>
<dbReference type="Pfam" id="PF00646">
    <property type="entry name" value="F-box"/>
    <property type="match status" value="1"/>
</dbReference>
<accession>A0A200QGG1</accession>
<gene>
    <name evidence="2" type="ORF">BVC80_9101g98</name>
</gene>
<evidence type="ECO:0000313" key="2">
    <source>
        <dbReference type="EMBL" id="OVA09573.1"/>
    </source>
</evidence>
<dbReference type="InterPro" id="IPR001810">
    <property type="entry name" value="F-box_dom"/>
</dbReference>
<dbReference type="Pfam" id="PF10442">
    <property type="entry name" value="FIST_C"/>
    <property type="match status" value="1"/>
</dbReference>
<name>A0A200QGG1_MACCD</name>
<dbReference type="STRING" id="56857.A0A200QGG1"/>
<evidence type="ECO:0000313" key="3">
    <source>
        <dbReference type="Proteomes" id="UP000195402"/>
    </source>
</evidence>
<dbReference type="InterPro" id="IPR036047">
    <property type="entry name" value="F-box-like_dom_sf"/>
</dbReference>
<dbReference type="Proteomes" id="UP000195402">
    <property type="component" value="Unassembled WGS sequence"/>
</dbReference>
<proteinExistence type="predicted"/>
<dbReference type="SMART" id="SM01204">
    <property type="entry name" value="FIST_C"/>
    <property type="match status" value="1"/>
</dbReference>
<comment type="caution">
    <text evidence="2">The sequence shown here is derived from an EMBL/GenBank/DDBJ whole genome shotgun (WGS) entry which is preliminary data.</text>
</comment>
<dbReference type="OrthoDB" id="509497at2759"/>
<sequence length="536" mass="59083">MLEDGGKVGGFALIGEDLHRNILSRLPALSYASAACVSCSWNRLCNQILSRPKLLSALSLNPSLEAAVDEALDKVLSEPIRPDFAIVCFGLKWKCSIMMNTHELVRKRLSSRIPIITYVAHGVIGSEAITDEFREVQRMEDEDCLIGESCKCNSSANTNSGIVIIVGFMPGMKVSAIPFFQASEEPPEVRMIEKFVAEIEDYTASVSGCASPTGILMFADEFSDMKPLLDKMDYALSEKTFIVGDAGGCFLYSCGDDFTILGGIEHFQAYQNRKCTAVALVFATDRHKSHGMEEIKFDLAMSNGVAPVGPIYKGASVRLSRSKTFPYSTSTWLTARREGSLEKFDGHRILHDIENEMENDISCYDLYIGVNKRRKCSIGSRKAKSVSSLVFHEVLGGDEEYLFVKGDGIKTGDTFRFYHPDPETALLSCNKVFEELRVLKQGKENGDKEVVFGGLLFSCCGRSESFLGRQNADSSAFLENFPGVPLAGMFCSGEIGRGNSISTLQDDDGQSHPRTCLHVYSSVYLVMSYTPKPLEY</sequence>
<dbReference type="PANTHER" id="PTHR14939:SF5">
    <property type="entry name" value="F-BOX ONLY PROTEIN 22"/>
    <property type="match status" value="1"/>
</dbReference>
<evidence type="ECO:0000259" key="1">
    <source>
        <dbReference type="SMART" id="SM01204"/>
    </source>
</evidence>
<protein>
    <submittedName>
        <fullName evidence="2">F-box domain</fullName>
    </submittedName>
</protein>
<dbReference type="GO" id="GO:0000209">
    <property type="term" value="P:protein polyubiquitination"/>
    <property type="evidence" value="ECO:0007669"/>
    <property type="project" value="TreeGrafter"/>
</dbReference>
<dbReference type="CDD" id="cd09917">
    <property type="entry name" value="F-box_SF"/>
    <property type="match status" value="1"/>
</dbReference>
<dbReference type="InterPro" id="IPR019494">
    <property type="entry name" value="FIST_C"/>
</dbReference>
<feature type="domain" description="FIST C-domain" evidence="1">
    <location>
        <begin position="360"/>
        <end position="498"/>
    </location>
</feature>